<dbReference type="AlphaFoldDB" id="A0AAW9CCX8"/>
<gene>
    <name evidence="2" type="ORF">QWU01_22895</name>
</gene>
<proteinExistence type="predicted"/>
<organism evidence="2 3">
    <name type="scientific">Kluyvera cryocrescens</name>
    <name type="common">Kluyvera citrophila</name>
    <dbReference type="NCBI Taxonomy" id="580"/>
    <lineage>
        <taxon>Bacteria</taxon>
        <taxon>Pseudomonadati</taxon>
        <taxon>Pseudomonadota</taxon>
        <taxon>Gammaproteobacteria</taxon>
        <taxon>Enterobacterales</taxon>
        <taxon>Enterobacteriaceae</taxon>
        <taxon>Kluyvera</taxon>
    </lineage>
</organism>
<keyword evidence="1" id="KW-0472">Membrane</keyword>
<evidence type="ECO:0000313" key="3">
    <source>
        <dbReference type="Proteomes" id="UP001276300"/>
    </source>
</evidence>
<dbReference type="Proteomes" id="UP001276300">
    <property type="component" value="Unassembled WGS sequence"/>
</dbReference>
<comment type="caution">
    <text evidence="2">The sequence shown here is derived from an EMBL/GenBank/DDBJ whole genome shotgun (WGS) entry which is preliminary data.</text>
</comment>
<reference evidence="2" key="1">
    <citation type="journal article" date="2023" name="J Glob Antimicrob Resist">
        <title>Emergence of NDM-1 and KPC-3 carbapenemases in Kluyvera cryocrescens: Investigating genetic heterogeneity and acquisition routes of blaNDM-1 in Enterobacterales species in Portugal.</title>
        <authorList>
            <person name="Loiodice M."/>
            <person name="Ribeiro M."/>
            <person name="Peixe L."/>
            <person name="Novais A."/>
        </authorList>
    </citation>
    <scope>NUCLEOTIDE SEQUENCE</scope>
    <source>
        <strain evidence="2">K629</strain>
    </source>
</reference>
<protein>
    <submittedName>
        <fullName evidence="2">Uncharacterized protein</fullName>
    </submittedName>
</protein>
<keyword evidence="1" id="KW-0812">Transmembrane</keyword>
<dbReference type="EMBL" id="JAUEQX010000023">
    <property type="protein sequence ID" value="MDW3779652.1"/>
    <property type="molecule type" value="Genomic_DNA"/>
</dbReference>
<feature type="transmembrane region" description="Helical" evidence="1">
    <location>
        <begin position="26"/>
        <end position="48"/>
    </location>
</feature>
<name>A0AAW9CCX8_KLUCR</name>
<evidence type="ECO:0000313" key="2">
    <source>
        <dbReference type="EMBL" id="MDW3779652.1"/>
    </source>
</evidence>
<accession>A0AAW9CCX8</accession>
<dbReference type="RefSeq" id="WP_318243143.1">
    <property type="nucleotide sequence ID" value="NZ_JAMWJA010000011.1"/>
</dbReference>
<sequence length="127" mass="14218">MMVVAFLVAALWTLFTDRRDRSWILFLALSCFFGGVLFFTAPTSLPVVDKEAILSQPDIAKGRHYQNDCVRVYLTETTATLSCKPDGRTVTVPKTEYDSAVLAFAKAEIQLVQLKRRLPNNNICSAE</sequence>
<keyword evidence="1" id="KW-1133">Transmembrane helix</keyword>
<evidence type="ECO:0000256" key="1">
    <source>
        <dbReference type="SAM" id="Phobius"/>
    </source>
</evidence>